<feature type="transmembrane region" description="Helical" evidence="7">
    <location>
        <begin position="262"/>
        <end position="286"/>
    </location>
</feature>
<dbReference type="InterPro" id="IPR020846">
    <property type="entry name" value="MFS_dom"/>
</dbReference>
<evidence type="ECO:0000256" key="7">
    <source>
        <dbReference type="SAM" id="Phobius"/>
    </source>
</evidence>
<comment type="subcellular location">
    <subcellularLocation>
        <location evidence="1">Cell membrane</location>
        <topology evidence="1">Multi-pass membrane protein</topology>
    </subcellularLocation>
</comment>
<keyword evidence="4 7" id="KW-0812">Transmembrane</keyword>
<dbReference type="Gene3D" id="1.20.1720.10">
    <property type="entry name" value="Multidrug resistance protein D"/>
    <property type="match status" value="1"/>
</dbReference>
<feature type="transmembrane region" description="Helical" evidence="7">
    <location>
        <begin position="219"/>
        <end position="241"/>
    </location>
</feature>
<organism evidence="9 10">
    <name type="scientific">Herbiconiux daphne</name>
    <dbReference type="NCBI Taxonomy" id="2970914"/>
    <lineage>
        <taxon>Bacteria</taxon>
        <taxon>Bacillati</taxon>
        <taxon>Actinomycetota</taxon>
        <taxon>Actinomycetes</taxon>
        <taxon>Micrococcales</taxon>
        <taxon>Microbacteriaceae</taxon>
        <taxon>Herbiconiux</taxon>
    </lineage>
</organism>
<feature type="transmembrane region" description="Helical" evidence="7">
    <location>
        <begin position="399"/>
        <end position="419"/>
    </location>
</feature>
<dbReference type="PANTHER" id="PTHR42718:SF42">
    <property type="entry name" value="EXPORT PROTEIN"/>
    <property type="match status" value="1"/>
</dbReference>
<feature type="transmembrane region" description="Helical" evidence="7">
    <location>
        <begin position="74"/>
        <end position="93"/>
    </location>
</feature>
<evidence type="ECO:0000313" key="9">
    <source>
        <dbReference type="EMBL" id="MCS5733594.1"/>
    </source>
</evidence>
<accession>A0ABT2H0Y7</accession>
<proteinExistence type="predicted"/>
<dbReference type="InterPro" id="IPR011701">
    <property type="entry name" value="MFS"/>
</dbReference>
<evidence type="ECO:0000259" key="8">
    <source>
        <dbReference type="PROSITE" id="PS50850"/>
    </source>
</evidence>
<gene>
    <name evidence="9" type="ORF">N1032_07565</name>
</gene>
<dbReference type="InterPro" id="IPR036259">
    <property type="entry name" value="MFS_trans_sf"/>
</dbReference>
<evidence type="ECO:0000256" key="2">
    <source>
        <dbReference type="ARBA" id="ARBA00022448"/>
    </source>
</evidence>
<keyword evidence="3" id="KW-1003">Cell membrane</keyword>
<feature type="transmembrane region" description="Helical" evidence="7">
    <location>
        <begin position="160"/>
        <end position="181"/>
    </location>
</feature>
<feature type="transmembrane region" description="Helical" evidence="7">
    <location>
        <begin position="133"/>
        <end position="154"/>
    </location>
</feature>
<feature type="transmembrane region" description="Helical" evidence="7">
    <location>
        <begin position="355"/>
        <end position="378"/>
    </location>
</feature>
<feature type="transmembrane region" description="Helical" evidence="7">
    <location>
        <begin position="193"/>
        <end position="213"/>
    </location>
</feature>
<name>A0ABT2H0Y7_9MICO</name>
<evidence type="ECO:0000256" key="6">
    <source>
        <dbReference type="ARBA" id="ARBA00023136"/>
    </source>
</evidence>
<keyword evidence="6 7" id="KW-0472">Membrane</keyword>
<feature type="domain" description="Major facilitator superfamily (MFS) profile" evidence="8">
    <location>
        <begin position="8"/>
        <end position="448"/>
    </location>
</feature>
<feature type="transmembrane region" description="Helical" evidence="7">
    <location>
        <begin position="326"/>
        <end position="343"/>
    </location>
</feature>
<reference evidence="9" key="1">
    <citation type="submission" date="2022-08" db="EMBL/GenBank/DDBJ databases">
        <authorList>
            <person name="Deng Y."/>
            <person name="Han X.-F."/>
            <person name="Zhang Y.-Q."/>
        </authorList>
    </citation>
    <scope>NUCLEOTIDE SEQUENCE</scope>
    <source>
        <strain evidence="9">CPCC 203386</strain>
    </source>
</reference>
<evidence type="ECO:0000256" key="3">
    <source>
        <dbReference type="ARBA" id="ARBA00022475"/>
    </source>
</evidence>
<dbReference type="PROSITE" id="PS50850">
    <property type="entry name" value="MFS"/>
    <property type="match status" value="1"/>
</dbReference>
<feature type="transmembrane region" description="Helical" evidence="7">
    <location>
        <begin position="7"/>
        <end position="30"/>
    </location>
</feature>
<dbReference type="CDD" id="cd17321">
    <property type="entry name" value="MFS_MMR_MDR_like"/>
    <property type="match status" value="1"/>
</dbReference>
<evidence type="ECO:0000256" key="5">
    <source>
        <dbReference type="ARBA" id="ARBA00022989"/>
    </source>
</evidence>
<evidence type="ECO:0000256" key="4">
    <source>
        <dbReference type="ARBA" id="ARBA00022692"/>
    </source>
</evidence>
<evidence type="ECO:0000313" key="10">
    <source>
        <dbReference type="Proteomes" id="UP001165586"/>
    </source>
</evidence>
<dbReference type="SUPFAM" id="SSF103473">
    <property type="entry name" value="MFS general substrate transporter"/>
    <property type="match status" value="1"/>
</dbReference>
<sequence>MSRQQRFVLAVAILSAFVSFLDATVINVALPAISKDLGGGLTSQQWVVDAYLITLGAVILLAGSLSDVYGRKKVLFAGLIGFGVTSLLCAFAPSAEFLIGARALQGIAGALLVPSSLALILANFSGAAQARAIGTWTAFTSVANIAGPILGGVLVDTLSWRFVFGINVLPIVVTLVLLMKLEPDHPHAPGARIDYLGAVLGIVGLGLPVFALIEQAHFGWGSPVVLVPLIVGVVALALFLVNERRTKQPMLPLSLFRVRNFSVGNVSTFLIYGALSLGFFSVAVFLQQVAGYSAIAAGFAMIPTSLLLIGLSSLFGRLSGRIGPRLFMTIGPFIAGGGFLLMLRFDQQADYWTQVLPAVVVFGFGMALTVAPLTSAILGAIEPARSGIASAVNNAVSRVAGLIAIALASLIAGAATLDLAGFHRVVLVTAIFFIAGGVVSLIGIQNPKHTIASQPATSLTQGD</sequence>
<dbReference type="PANTHER" id="PTHR42718">
    <property type="entry name" value="MAJOR FACILITATOR SUPERFAMILY MULTIDRUG TRANSPORTER MFSC"/>
    <property type="match status" value="1"/>
</dbReference>
<keyword evidence="5 7" id="KW-1133">Transmembrane helix</keyword>
<keyword evidence="10" id="KW-1185">Reference proteome</keyword>
<keyword evidence="2" id="KW-0813">Transport</keyword>
<feature type="transmembrane region" description="Helical" evidence="7">
    <location>
        <begin position="50"/>
        <end position="69"/>
    </location>
</feature>
<dbReference type="EMBL" id="JANLCJ010000002">
    <property type="protein sequence ID" value="MCS5733594.1"/>
    <property type="molecule type" value="Genomic_DNA"/>
</dbReference>
<feature type="transmembrane region" description="Helical" evidence="7">
    <location>
        <begin position="425"/>
        <end position="444"/>
    </location>
</feature>
<evidence type="ECO:0000256" key="1">
    <source>
        <dbReference type="ARBA" id="ARBA00004651"/>
    </source>
</evidence>
<dbReference type="RefSeq" id="WP_259538411.1">
    <property type="nucleotide sequence ID" value="NZ_JANLCJ010000002.1"/>
</dbReference>
<feature type="transmembrane region" description="Helical" evidence="7">
    <location>
        <begin position="99"/>
        <end position="121"/>
    </location>
</feature>
<comment type="caution">
    <text evidence="9">The sequence shown here is derived from an EMBL/GenBank/DDBJ whole genome shotgun (WGS) entry which is preliminary data.</text>
</comment>
<feature type="transmembrane region" description="Helical" evidence="7">
    <location>
        <begin position="292"/>
        <end position="314"/>
    </location>
</feature>
<dbReference type="NCBIfam" id="TIGR00711">
    <property type="entry name" value="efflux_EmrB"/>
    <property type="match status" value="1"/>
</dbReference>
<dbReference type="InterPro" id="IPR004638">
    <property type="entry name" value="EmrB-like"/>
</dbReference>
<protein>
    <submittedName>
        <fullName evidence="9">DHA2 family efflux MFS transporter permease subunit</fullName>
    </submittedName>
</protein>
<dbReference type="Gene3D" id="1.20.1250.20">
    <property type="entry name" value="MFS general substrate transporter like domains"/>
    <property type="match status" value="1"/>
</dbReference>
<dbReference type="Pfam" id="PF07690">
    <property type="entry name" value="MFS_1"/>
    <property type="match status" value="1"/>
</dbReference>
<dbReference type="Proteomes" id="UP001165586">
    <property type="component" value="Unassembled WGS sequence"/>
</dbReference>